<dbReference type="OrthoDB" id="5379188at2"/>
<protein>
    <submittedName>
        <fullName evidence="1">Uncharacterized protein</fullName>
    </submittedName>
</protein>
<accession>A0A4R5KKG6</accession>
<dbReference type="Proteomes" id="UP000295511">
    <property type="component" value="Unassembled WGS sequence"/>
</dbReference>
<dbReference type="EMBL" id="SMRU01000012">
    <property type="protein sequence ID" value="TDF95632.1"/>
    <property type="molecule type" value="Genomic_DNA"/>
</dbReference>
<evidence type="ECO:0000313" key="1">
    <source>
        <dbReference type="EMBL" id="TDF95632.1"/>
    </source>
</evidence>
<name>A0A4R5KKG6_9MICC</name>
<organism evidence="1 2">
    <name type="scientific">Arthrobacter terricola</name>
    <dbReference type="NCBI Taxonomy" id="2547396"/>
    <lineage>
        <taxon>Bacteria</taxon>
        <taxon>Bacillati</taxon>
        <taxon>Actinomycetota</taxon>
        <taxon>Actinomycetes</taxon>
        <taxon>Micrococcales</taxon>
        <taxon>Micrococcaceae</taxon>
        <taxon>Arthrobacter</taxon>
    </lineage>
</organism>
<evidence type="ECO:0000313" key="2">
    <source>
        <dbReference type="Proteomes" id="UP000295511"/>
    </source>
</evidence>
<comment type="caution">
    <text evidence="1">The sequence shown here is derived from an EMBL/GenBank/DDBJ whole genome shotgun (WGS) entry which is preliminary data.</text>
</comment>
<reference evidence="1 2" key="1">
    <citation type="submission" date="2019-03" db="EMBL/GenBank/DDBJ databases">
        <title>Whole genome sequence of Arthrobacter sp JH1-1.</title>
        <authorList>
            <person name="Trinh H.N."/>
        </authorList>
    </citation>
    <scope>NUCLEOTIDE SEQUENCE [LARGE SCALE GENOMIC DNA]</scope>
    <source>
        <strain evidence="1 2">JH1-1</strain>
    </source>
</reference>
<keyword evidence="2" id="KW-1185">Reference proteome</keyword>
<proteinExistence type="predicted"/>
<gene>
    <name evidence="1" type="ORF">E1809_11435</name>
</gene>
<sequence>MSSSSRGPRDYSSGTVKGLFALSGTTCYFPDCPRPVVVFIDDEAFTEAKIAHIYGANEGSARYDPGMTDNERRAFANLMLLCGPHHELVDTRHPDAYPAETLLQWKAEREAEMGIDRNTLAGVTEEGLVDAILKAIASVPPQRTAVVELGLGLASPGGCLSFPVETAKDYLFLDMYKDVGMPVLILTVRNTGALKAYVNNQSVHFNPYGAALFDPNHFPYNPSMPKQLDAGESSQWFYDLFAVIKMVSFCRDMNGVVEDLVAKVGLGSGEEFESDPLPVDYLPGYDPVPSAD</sequence>
<dbReference type="AlphaFoldDB" id="A0A4R5KKG6"/>
<dbReference type="RefSeq" id="WP_133204363.1">
    <property type="nucleotide sequence ID" value="NZ_SMRU01000012.1"/>
</dbReference>